<evidence type="ECO:0000256" key="1">
    <source>
        <dbReference type="SAM" id="Phobius"/>
    </source>
</evidence>
<dbReference type="AlphaFoldDB" id="A0A6N2TY03"/>
<accession>A0A6N2TY03</accession>
<gene>
    <name evidence="2" type="ORF">CILFYP12_01545</name>
</gene>
<sequence length="37" mass="4362">MEEARSLIIFLIINLSAFLCYLLGKADTEKRKHHEEE</sequence>
<proteinExistence type="predicted"/>
<keyword evidence="1" id="KW-0472">Membrane</keyword>
<feature type="transmembrane region" description="Helical" evidence="1">
    <location>
        <begin position="6"/>
        <end position="24"/>
    </location>
</feature>
<reference evidence="2" key="1">
    <citation type="submission" date="2019-11" db="EMBL/GenBank/DDBJ databases">
        <authorList>
            <person name="Feng L."/>
        </authorList>
    </citation>
    <scope>NUCLEOTIDE SEQUENCE</scope>
    <source>
        <strain evidence="2">CinnocuumLFYP12</strain>
    </source>
</reference>
<evidence type="ECO:0000313" key="2">
    <source>
        <dbReference type="EMBL" id="VYT10705.1"/>
    </source>
</evidence>
<dbReference type="EMBL" id="CACRTE010000020">
    <property type="protein sequence ID" value="VYT10705.1"/>
    <property type="molecule type" value="Genomic_DNA"/>
</dbReference>
<protein>
    <submittedName>
        <fullName evidence="2">Uncharacterized protein</fullName>
    </submittedName>
</protein>
<keyword evidence="1" id="KW-0812">Transmembrane</keyword>
<keyword evidence="1" id="KW-1133">Transmembrane helix</keyword>
<name>A0A6N2TY03_CLOIN</name>
<organism evidence="2">
    <name type="scientific">Clostridium innocuum</name>
    <dbReference type="NCBI Taxonomy" id="1522"/>
    <lineage>
        <taxon>Bacteria</taxon>
        <taxon>Bacillati</taxon>
        <taxon>Bacillota</taxon>
        <taxon>Clostridia</taxon>
        <taxon>Eubacteriales</taxon>
        <taxon>Clostridiaceae</taxon>
        <taxon>Clostridium</taxon>
    </lineage>
</organism>